<dbReference type="RefSeq" id="WP_159455396.1">
    <property type="nucleotide sequence ID" value="NZ_FWZT01000011.1"/>
</dbReference>
<dbReference type="InterPro" id="IPR011990">
    <property type="entry name" value="TPR-like_helical_dom_sf"/>
</dbReference>
<dbReference type="SUPFAM" id="SSF48452">
    <property type="entry name" value="TPR-like"/>
    <property type="match status" value="1"/>
</dbReference>
<evidence type="ECO:0000313" key="2">
    <source>
        <dbReference type="Proteomes" id="UP000192907"/>
    </source>
</evidence>
<accession>A0A1Y6C4D5</accession>
<dbReference type="AlphaFoldDB" id="A0A1Y6C4D5"/>
<dbReference type="EMBL" id="FWZT01000011">
    <property type="protein sequence ID" value="SMF36495.1"/>
    <property type="molecule type" value="Genomic_DNA"/>
</dbReference>
<dbReference type="Gene3D" id="3.40.50.2300">
    <property type="match status" value="1"/>
</dbReference>
<dbReference type="Pfam" id="PF14559">
    <property type="entry name" value="TPR_19"/>
    <property type="match status" value="1"/>
</dbReference>
<dbReference type="Gene3D" id="1.25.40.10">
    <property type="entry name" value="Tetratricopeptide repeat domain"/>
    <property type="match status" value="2"/>
</dbReference>
<evidence type="ECO:0000313" key="1">
    <source>
        <dbReference type="EMBL" id="SMF36495.1"/>
    </source>
</evidence>
<organism evidence="1 2">
    <name type="scientific">Pseudobacteriovorax antillogorgiicola</name>
    <dbReference type="NCBI Taxonomy" id="1513793"/>
    <lineage>
        <taxon>Bacteria</taxon>
        <taxon>Pseudomonadati</taxon>
        <taxon>Bdellovibrionota</taxon>
        <taxon>Oligoflexia</taxon>
        <taxon>Oligoflexales</taxon>
        <taxon>Pseudobacteriovoracaceae</taxon>
        <taxon>Pseudobacteriovorax</taxon>
    </lineage>
</organism>
<sequence>MAQLPLQNLVNRSCRITVISDQDQIRKTLLKNLRLKGYKNVMVQGSLGEFISQKGWEKTQWLITPPERGKQIDILRVLKKIINSRAQTRVSVLLYNKDVKILESAFRNGLLSWFGAEDILVSDESFRIQLDRFLLRANHCLQSDLKEALLTAIYFRKALTIQKSWESLINLELDLCHRFSNKPETLVKLAEAYLLAGEFHQGRIILDKVKQINSPDTYEGIERLTKNYPQATQTNPSTAAKNHIDSAFVIEADDTEYSKILEGFAGIGLTKFFRFPNFQEAWNALQHGPRPDIIITEWTRKSKDLNSEQFLQRVRGKFGTRIPFLLLISSVPARDYQLITDMRVLQLIKKPVRQHNFLMALTYVIEQHRNPTEPKTQEIKIEQLLRDGDNPYIQFLRGKFLSDKTIDPKRKFYIESYYHFQRRDYQKAKDLLMKGIKIPAKETDSHILPNLDKKILLSSCFQHLQDLSSAIKLLEIAHKDSPLNVEVSTRLALLLYQHGEPERAKELLEGVESQDPGHPEFISAKTQIAVFEGHNEHAEELLQNAGNIIDIIAAINSQAVKKIKDQEFDTGFKIYRTLIRSIPESVSEYQGIVYYNLSLAYLKSGMEEEAEKTLKAAMGYRGSKTSKKAAILLKKLEQAQKQGKDIKRLFQDDDHRDESDIDETDSFTIGLHGILNQIPARSRYKQIKPADEQVKVQAS</sequence>
<dbReference type="InterPro" id="IPR011006">
    <property type="entry name" value="CheY-like_superfamily"/>
</dbReference>
<gene>
    <name evidence="1" type="ORF">SAMN06296036_11141</name>
</gene>
<keyword evidence="2" id="KW-1185">Reference proteome</keyword>
<dbReference type="SMART" id="SM00028">
    <property type="entry name" value="TPR"/>
    <property type="match status" value="3"/>
</dbReference>
<dbReference type="STRING" id="1513793.SAMN06296036_11141"/>
<name>A0A1Y6C4D5_9BACT</name>
<dbReference type="SUPFAM" id="SSF52172">
    <property type="entry name" value="CheY-like"/>
    <property type="match status" value="1"/>
</dbReference>
<protein>
    <submittedName>
        <fullName evidence="1">Tetratricopeptide repeat-containing protein</fullName>
    </submittedName>
</protein>
<dbReference type="Pfam" id="PF13181">
    <property type="entry name" value="TPR_8"/>
    <property type="match status" value="1"/>
</dbReference>
<dbReference type="Proteomes" id="UP000192907">
    <property type="component" value="Unassembled WGS sequence"/>
</dbReference>
<dbReference type="InterPro" id="IPR019734">
    <property type="entry name" value="TPR_rpt"/>
</dbReference>
<proteinExistence type="predicted"/>
<reference evidence="2" key="1">
    <citation type="submission" date="2017-04" db="EMBL/GenBank/DDBJ databases">
        <authorList>
            <person name="Varghese N."/>
            <person name="Submissions S."/>
        </authorList>
    </citation>
    <scope>NUCLEOTIDE SEQUENCE [LARGE SCALE GENOMIC DNA]</scope>
    <source>
        <strain evidence="2">RKEM611</strain>
    </source>
</reference>